<sequence>MWKAAAVNDDFQPIVHYANRLECKPGERFGPRIISDYQWLFVQRGSGHVRIGGHRYRAQAGLLLCYGPGVPHEIEADPKDPFVLFGLHFTPHGSLSSRPYDLRGTIVDVAEEKLAGFELDDRDGMLPSGTNCGMWPLTFFEELVEEYNRGSQMSPLLLRGIFTQLAARLLRWIRNNEYAVSPLDRQVAQVKERLIQQAEQAYDPVWLSLTTAYSVDYTARLFKERVGMAPHKYHMEMKLAAAKRLLEQTDLSSTQIAERLSLGSVHYFCKWFKRFTGEQPLRYRERTRIL</sequence>
<dbReference type="PANTHER" id="PTHR43280:SF2">
    <property type="entry name" value="HTH-TYPE TRANSCRIPTIONAL REGULATOR EXSA"/>
    <property type="match status" value="1"/>
</dbReference>
<evidence type="ECO:0000256" key="1">
    <source>
        <dbReference type="ARBA" id="ARBA00023015"/>
    </source>
</evidence>
<protein>
    <submittedName>
        <fullName evidence="5">Helix-turn-helix domain-containing protein</fullName>
    </submittedName>
</protein>
<dbReference type="SUPFAM" id="SSF51215">
    <property type="entry name" value="Regulatory protein AraC"/>
    <property type="match status" value="1"/>
</dbReference>
<dbReference type="Pfam" id="PF12833">
    <property type="entry name" value="HTH_18"/>
    <property type="match status" value="1"/>
</dbReference>
<reference evidence="6" key="1">
    <citation type="journal article" date="2019" name="Int. J. Syst. Evol. Microbiol.">
        <title>The Global Catalogue of Microorganisms (GCM) 10K type strain sequencing project: providing services to taxonomists for standard genome sequencing and annotation.</title>
        <authorList>
            <consortium name="The Broad Institute Genomics Platform"/>
            <consortium name="The Broad Institute Genome Sequencing Center for Infectious Disease"/>
            <person name="Wu L."/>
            <person name="Ma J."/>
        </authorList>
    </citation>
    <scope>NUCLEOTIDE SEQUENCE [LARGE SCALE GENOMIC DNA]</scope>
    <source>
        <strain evidence="6">CGMCC 1.3240</strain>
    </source>
</reference>
<dbReference type="InterPro" id="IPR009057">
    <property type="entry name" value="Homeodomain-like_sf"/>
</dbReference>
<dbReference type="Pfam" id="PF02311">
    <property type="entry name" value="AraC_binding"/>
    <property type="match status" value="1"/>
</dbReference>
<evidence type="ECO:0000313" key="6">
    <source>
        <dbReference type="Proteomes" id="UP001596047"/>
    </source>
</evidence>
<comment type="caution">
    <text evidence="5">The sequence shown here is derived from an EMBL/GenBank/DDBJ whole genome shotgun (WGS) entry which is preliminary data.</text>
</comment>
<proteinExistence type="predicted"/>
<dbReference type="InterPro" id="IPR003313">
    <property type="entry name" value="AraC-bd"/>
</dbReference>
<evidence type="ECO:0000256" key="3">
    <source>
        <dbReference type="ARBA" id="ARBA00023163"/>
    </source>
</evidence>
<accession>A0ABW0W2Z1</accession>
<keyword evidence="6" id="KW-1185">Reference proteome</keyword>
<dbReference type="EMBL" id="JBHSOW010000076">
    <property type="protein sequence ID" value="MFC5651414.1"/>
    <property type="molecule type" value="Genomic_DNA"/>
</dbReference>
<feature type="domain" description="HTH araC/xylS-type" evidence="4">
    <location>
        <begin position="188"/>
        <end position="286"/>
    </location>
</feature>
<dbReference type="SUPFAM" id="SSF46689">
    <property type="entry name" value="Homeodomain-like"/>
    <property type="match status" value="1"/>
</dbReference>
<dbReference type="InterPro" id="IPR014710">
    <property type="entry name" value="RmlC-like_jellyroll"/>
</dbReference>
<gene>
    <name evidence="5" type="ORF">ACFPYJ_20320</name>
</gene>
<dbReference type="PROSITE" id="PS01124">
    <property type="entry name" value="HTH_ARAC_FAMILY_2"/>
    <property type="match status" value="1"/>
</dbReference>
<dbReference type="InterPro" id="IPR018060">
    <property type="entry name" value="HTH_AraC"/>
</dbReference>
<dbReference type="Gene3D" id="2.60.120.10">
    <property type="entry name" value="Jelly Rolls"/>
    <property type="match status" value="1"/>
</dbReference>
<keyword evidence="2" id="KW-0238">DNA-binding</keyword>
<dbReference type="Gene3D" id="1.10.10.60">
    <property type="entry name" value="Homeodomain-like"/>
    <property type="match status" value="2"/>
</dbReference>
<dbReference type="PANTHER" id="PTHR43280">
    <property type="entry name" value="ARAC-FAMILY TRANSCRIPTIONAL REGULATOR"/>
    <property type="match status" value="1"/>
</dbReference>
<organism evidence="5 6">
    <name type="scientific">Paenibacillus solisilvae</name>
    <dbReference type="NCBI Taxonomy" id="2486751"/>
    <lineage>
        <taxon>Bacteria</taxon>
        <taxon>Bacillati</taxon>
        <taxon>Bacillota</taxon>
        <taxon>Bacilli</taxon>
        <taxon>Bacillales</taxon>
        <taxon>Paenibacillaceae</taxon>
        <taxon>Paenibacillus</taxon>
    </lineage>
</organism>
<evidence type="ECO:0000256" key="2">
    <source>
        <dbReference type="ARBA" id="ARBA00023125"/>
    </source>
</evidence>
<keyword evidence="3" id="KW-0804">Transcription</keyword>
<dbReference type="SMART" id="SM00342">
    <property type="entry name" value="HTH_ARAC"/>
    <property type="match status" value="1"/>
</dbReference>
<dbReference type="Proteomes" id="UP001596047">
    <property type="component" value="Unassembled WGS sequence"/>
</dbReference>
<dbReference type="InterPro" id="IPR037923">
    <property type="entry name" value="HTH-like"/>
</dbReference>
<evidence type="ECO:0000259" key="4">
    <source>
        <dbReference type="PROSITE" id="PS01124"/>
    </source>
</evidence>
<evidence type="ECO:0000313" key="5">
    <source>
        <dbReference type="EMBL" id="MFC5651414.1"/>
    </source>
</evidence>
<dbReference type="RefSeq" id="WP_379190039.1">
    <property type="nucleotide sequence ID" value="NZ_JBHSOW010000076.1"/>
</dbReference>
<keyword evidence="1" id="KW-0805">Transcription regulation</keyword>
<name>A0ABW0W2Z1_9BACL</name>